<dbReference type="Pfam" id="PF13240">
    <property type="entry name" value="Zn_Ribbon_1"/>
    <property type="match status" value="1"/>
</dbReference>
<evidence type="ECO:0000313" key="3">
    <source>
        <dbReference type="EMBL" id="MEQ2519081.1"/>
    </source>
</evidence>
<keyword evidence="1" id="KW-0472">Membrane</keyword>
<feature type="transmembrane region" description="Helical" evidence="1">
    <location>
        <begin position="96"/>
        <end position="116"/>
    </location>
</feature>
<gene>
    <name evidence="3" type="ORF">WMO24_01305</name>
</gene>
<evidence type="ECO:0000259" key="2">
    <source>
        <dbReference type="Pfam" id="PF13240"/>
    </source>
</evidence>
<feature type="transmembrane region" description="Helical" evidence="1">
    <location>
        <begin position="12"/>
        <end position="32"/>
    </location>
</feature>
<feature type="transmembrane region" description="Helical" evidence="1">
    <location>
        <begin position="44"/>
        <end position="64"/>
    </location>
</feature>
<dbReference type="EMBL" id="JBBMFA010000035">
    <property type="protein sequence ID" value="MEQ2519081.1"/>
    <property type="molecule type" value="Genomic_DNA"/>
</dbReference>
<comment type="caution">
    <text evidence="3">The sequence shown here is derived from an EMBL/GenBank/DDBJ whole genome shotgun (WGS) entry which is preliminary data.</text>
</comment>
<reference evidence="3 4" key="1">
    <citation type="submission" date="2024-03" db="EMBL/GenBank/DDBJ databases">
        <title>Human intestinal bacterial collection.</title>
        <authorList>
            <person name="Pauvert C."/>
            <person name="Hitch T.C.A."/>
            <person name="Clavel T."/>
        </authorList>
    </citation>
    <scope>NUCLEOTIDE SEQUENCE [LARGE SCALE GENOMIC DNA]</scope>
    <source>
        <strain evidence="3 4">CLA-JM-H11</strain>
    </source>
</reference>
<dbReference type="Proteomes" id="UP001477672">
    <property type="component" value="Unassembled WGS sequence"/>
</dbReference>
<dbReference type="InterPro" id="IPR026870">
    <property type="entry name" value="Zinc_ribbon_dom"/>
</dbReference>
<protein>
    <submittedName>
        <fullName evidence="3">Zinc ribbon domain-containing protein</fullName>
    </submittedName>
</protein>
<feature type="domain" description="Zinc-ribbon" evidence="2">
    <location>
        <begin position="141"/>
        <end position="162"/>
    </location>
</feature>
<proteinExistence type="predicted"/>
<dbReference type="RefSeq" id="WP_349214319.1">
    <property type="nucleotide sequence ID" value="NZ_JBBMFA010000035.1"/>
</dbReference>
<organism evidence="3 4">
    <name type="scientific">Ruthenibacterium intestinale</name>
    <dbReference type="NCBI Taxonomy" id="3133163"/>
    <lineage>
        <taxon>Bacteria</taxon>
        <taxon>Bacillati</taxon>
        <taxon>Bacillota</taxon>
        <taxon>Clostridia</taxon>
        <taxon>Eubacteriales</taxon>
        <taxon>Oscillospiraceae</taxon>
        <taxon>Ruthenibacterium</taxon>
    </lineage>
</organism>
<sequence length="163" mass="18219">MPQRDYQRLGGWLLFFTVTLSFGLGMNVISLLQILTSGVQLDPVGTTLTVACMVAQGALIYQVVGRRPSYWQVLIVLVVLLTILDLFLLIRMEDPIVFVPTVFLDILRNVIWLLYFRRSRRVAVYFGKNNGFGMSGGARVCPRCGNPVSEDALFCGRCGSPLR</sequence>
<evidence type="ECO:0000313" key="4">
    <source>
        <dbReference type="Proteomes" id="UP001477672"/>
    </source>
</evidence>
<name>A0ABV1GB68_9FIRM</name>
<evidence type="ECO:0000256" key="1">
    <source>
        <dbReference type="SAM" id="Phobius"/>
    </source>
</evidence>
<keyword evidence="1" id="KW-0812">Transmembrane</keyword>
<feature type="transmembrane region" description="Helical" evidence="1">
    <location>
        <begin position="71"/>
        <end position="90"/>
    </location>
</feature>
<accession>A0ABV1GB68</accession>
<keyword evidence="1" id="KW-1133">Transmembrane helix</keyword>
<keyword evidence="4" id="KW-1185">Reference proteome</keyword>